<gene>
    <name evidence="1" type="ORF">ACOLOM_LOCUS9118</name>
</gene>
<accession>A0ACA9NYG1</accession>
<evidence type="ECO:0000313" key="2">
    <source>
        <dbReference type="Proteomes" id="UP000789525"/>
    </source>
</evidence>
<organism evidence="1 2">
    <name type="scientific">Acaulospora colombiana</name>
    <dbReference type="NCBI Taxonomy" id="27376"/>
    <lineage>
        <taxon>Eukaryota</taxon>
        <taxon>Fungi</taxon>
        <taxon>Fungi incertae sedis</taxon>
        <taxon>Mucoromycota</taxon>
        <taxon>Glomeromycotina</taxon>
        <taxon>Glomeromycetes</taxon>
        <taxon>Diversisporales</taxon>
        <taxon>Acaulosporaceae</taxon>
        <taxon>Acaulospora</taxon>
    </lineage>
</organism>
<evidence type="ECO:0000313" key="1">
    <source>
        <dbReference type="EMBL" id="CAG8675585.1"/>
    </source>
</evidence>
<comment type="caution">
    <text evidence="1">The sequence shown here is derived from an EMBL/GenBank/DDBJ whole genome shotgun (WGS) entry which is preliminary data.</text>
</comment>
<dbReference type="Proteomes" id="UP000789525">
    <property type="component" value="Unassembled WGS sequence"/>
</dbReference>
<dbReference type="EMBL" id="CAJVPT010025594">
    <property type="protein sequence ID" value="CAG8675585.1"/>
    <property type="molecule type" value="Genomic_DNA"/>
</dbReference>
<name>A0ACA9NYG1_9GLOM</name>
<feature type="non-terminal residue" evidence="1">
    <location>
        <position position="54"/>
    </location>
</feature>
<keyword evidence="2" id="KW-1185">Reference proteome</keyword>
<sequence length="54" mass="6104">MVLFISLEFSKRDHIARPVRFWATILWQDPTPSSFHPPLGFSTYAATNGRPTAA</sequence>
<reference evidence="1" key="1">
    <citation type="submission" date="2021-06" db="EMBL/GenBank/DDBJ databases">
        <authorList>
            <person name="Kallberg Y."/>
            <person name="Tangrot J."/>
            <person name="Rosling A."/>
        </authorList>
    </citation>
    <scope>NUCLEOTIDE SEQUENCE</scope>
    <source>
        <strain evidence="1">CL356</strain>
    </source>
</reference>
<proteinExistence type="predicted"/>
<protein>
    <submittedName>
        <fullName evidence="1">13888_t:CDS:1</fullName>
    </submittedName>
</protein>